<feature type="transmembrane region" description="Helical" evidence="19">
    <location>
        <begin position="69"/>
        <end position="88"/>
    </location>
</feature>
<comment type="cofactor">
    <cofactor evidence="1 19">
        <name>Mg(2+)</name>
        <dbReference type="ChEBI" id="CHEBI:18420"/>
    </cofactor>
</comment>
<dbReference type="NCBIfam" id="TIGR00317">
    <property type="entry name" value="cobS"/>
    <property type="match status" value="1"/>
</dbReference>
<evidence type="ECO:0000256" key="12">
    <source>
        <dbReference type="ARBA" id="ARBA00022989"/>
    </source>
</evidence>
<proteinExistence type="inferred from homology"/>
<comment type="function">
    <text evidence="14 19">Joins adenosylcobinamide-GDP and alpha-ribazole to generate adenosylcobalamin (Ado-cobalamin). Also synthesizes adenosylcobalamin 5'-phosphate from adenosylcobinamide-GDP and alpha-ribazole 5'-phosphate.</text>
</comment>
<dbReference type="GO" id="GO:0005886">
    <property type="term" value="C:plasma membrane"/>
    <property type="evidence" value="ECO:0007669"/>
    <property type="project" value="UniProtKB-SubCell"/>
</dbReference>
<reference evidence="21" key="1">
    <citation type="submission" date="2012-06" db="EMBL/GenBank/DDBJ databases">
        <title>Complete sequence of chromosome of Desulfomonile tiedjei DSM 6799.</title>
        <authorList>
            <person name="Lucas S."/>
            <person name="Copeland A."/>
            <person name="Lapidus A."/>
            <person name="Glavina del Rio T."/>
            <person name="Dalin E."/>
            <person name="Tice H."/>
            <person name="Bruce D."/>
            <person name="Goodwin L."/>
            <person name="Pitluck S."/>
            <person name="Peters L."/>
            <person name="Ovchinnikova G."/>
            <person name="Zeytun A."/>
            <person name="Lu M."/>
            <person name="Kyrpides N."/>
            <person name="Mavromatis K."/>
            <person name="Ivanova N."/>
            <person name="Brettin T."/>
            <person name="Detter J.C."/>
            <person name="Han C."/>
            <person name="Larimer F."/>
            <person name="Land M."/>
            <person name="Hauser L."/>
            <person name="Markowitz V."/>
            <person name="Cheng J.-F."/>
            <person name="Hugenholtz P."/>
            <person name="Woyke T."/>
            <person name="Wu D."/>
            <person name="Spring S."/>
            <person name="Schroeder M."/>
            <person name="Brambilla E."/>
            <person name="Klenk H.-P."/>
            <person name="Eisen J.A."/>
        </authorList>
    </citation>
    <scope>NUCLEOTIDE SEQUENCE [LARGE SCALE GENOMIC DNA]</scope>
    <source>
        <strain evidence="21">ATCC 49306 / DSM 6799 / DCB-1</strain>
    </source>
</reference>
<dbReference type="RefSeq" id="WP_014810552.1">
    <property type="nucleotide sequence ID" value="NC_018025.1"/>
</dbReference>
<feature type="transmembrane region" description="Helical" evidence="19">
    <location>
        <begin position="182"/>
        <end position="215"/>
    </location>
</feature>
<sequence>MKSPDIFAEGLRSVRIGLNFLTIFKIKIDPIPELKEVGQSSWAFPLVGAIIGVLLCLAFRTIDSFFTPFLSAVLVVGLWAFLTGGLHLDGWTDCWDALAASVSQERRMEILKDSRMGTFGALGLMFLLAVKVGSLAVSDVSLAAVFAAPVVGRGFLVFSTHGSRHRGEGMAAMFLAGVDERAARLAIIIALVAAVLAGLAGLLAAAIAYAAAFWFRRFAENRLPSINGDVMGGICELSETVFLLICSMR</sequence>
<comment type="subcellular location">
    <subcellularLocation>
        <location evidence="19">Cell inner membrane</location>
        <topology evidence="19">Multi-pass membrane protein</topology>
    </subcellularLocation>
    <subcellularLocation>
        <location evidence="2">Cell membrane</location>
        <topology evidence="2">Multi-pass membrane protein</topology>
    </subcellularLocation>
</comment>
<comment type="pathway">
    <text evidence="3 19">Cofactor biosynthesis; adenosylcobalamin biosynthesis; adenosylcobalamin from cob(II)yrinate a,c-diamide: step 7/7.</text>
</comment>
<feature type="transmembrane region" description="Helical" evidence="19">
    <location>
        <begin position="140"/>
        <end position="162"/>
    </location>
</feature>
<dbReference type="STRING" id="706587.Desti_2736"/>
<feature type="transmembrane region" description="Helical" evidence="19">
    <location>
        <begin position="116"/>
        <end position="133"/>
    </location>
</feature>
<organism evidence="20 21">
    <name type="scientific">Desulfomonile tiedjei (strain ATCC 49306 / DSM 6799 / DCB-1)</name>
    <dbReference type="NCBI Taxonomy" id="706587"/>
    <lineage>
        <taxon>Bacteria</taxon>
        <taxon>Pseudomonadati</taxon>
        <taxon>Thermodesulfobacteriota</taxon>
        <taxon>Desulfomonilia</taxon>
        <taxon>Desulfomonilales</taxon>
        <taxon>Desulfomonilaceae</taxon>
        <taxon>Desulfomonile</taxon>
    </lineage>
</organism>
<evidence type="ECO:0000256" key="2">
    <source>
        <dbReference type="ARBA" id="ARBA00004651"/>
    </source>
</evidence>
<gene>
    <name evidence="19" type="primary">cobS</name>
    <name evidence="20" type="ordered locus">Desti_2736</name>
</gene>
<dbReference type="HAMAP" id="MF_00719">
    <property type="entry name" value="CobS"/>
    <property type="match status" value="1"/>
</dbReference>
<evidence type="ECO:0000256" key="7">
    <source>
        <dbReference type="ARBA" id="ARBA00022475"/>
    </source>
</evidence>
<evidence type="ECO:0000256" key="9">
    <source>
        <dbReference type="ARBA" id="ARBA00022679"/>
    </source>
</evidence>
<dbReference type="UniPathway" id="UPA00148">
    <property type="reaction ID" value="UER00238"/>
</dbReference>
<evidence type="ECO:0000256" key="13">
    <source>
        <dbReference type="ARBA" id="ARBA00023136"/>
    </source>
</evidence>
<dbReference type="Pfam" id="PF02654">
    <property type="entry name" value="CobS"/>
    <property type="match status" value="1"/>
</dbReference>
<dbReference type="eggNOG" id="COG0368">
    <property type="taxonomic scope" value="Bacteria"/>
</dbReference>
<evidence type="ECO:0000313" key="21">
    <source>
        <dbReference type="Proteomes" id="UP000006055"/>
    </source>
</evidence>
<accession>I4C772</accession>
<evidence type="ECO:0000256" key="11">
    <source>
        <dbReference type="ARBA" id="ARBA00022842"/>
    </source>
</evidence>
<comment type="catalytic activity">
    <reaction evidence="17 19">
        <text>alpha-ribazole + adenosylcob(III)inamide-GDP = adenosylcob(III)alamin + GMP + H(+)</text>
        <dbReference type="Rhea" id="RHEA:16049"/>
        <dbReference type="ChEBI" id="CHEBI:10329"/>
        <dbReference type="ChEBI" id="CHEBI:15378"/>
        <dbReference type="ChEBI" id="CHEBI:18408"/>
        <dbReference type="ChEBI" id="CHEBI:58115"/>
        <dbReference type="ChEBI" id="CHEBI:60487"/>
        <dbReference type="EC" id="2.7.8.26"/>
    </reaction>
</comment>
<keyword evidence="13 19" id="KW-0472">Membrane</keyword>
<dbReference type="PANTHER" id="PTHR34148">
    <property type="entry name" value="ADENOSYLCOBINAMIDE-GDP RIBAZOLETRANSFERASE"/>
    <property type="match status" value="1"/>
</dbReference>
<evidence type="ECO:0000256" key="19">
    <source>
        <dbReference type="HAMAP-Rule" id="MF_00719"/>
    </source>
</evidence>
<evidence type="ECO:0000256" key="3">
    <source>
        <dbReference type="ARBA" id="ARBA00004663"/>
    </source>
</evidence>
<dbReference type="OrthoDB" id="9794223at2"/>
<dbReference type="KEGG" id="dti:Desti_2736"/>
<evidence type="ECO:0000256" key="17">
    <source>
        <dbReference type="ARBA" id="ARBA00048623"/>
    </source>
</evidence>
<evidence type="ECO:0000256" key="16">
    <source>
        <dbReference type="ARBA" id="ARBA00032853"/>
    </source>
</evidence>
<evidence type="ECO:0000256" key="14">
    <source>
        <dbReference type="ARBA" id="ARBA00025228"/>
    </source>
</evidence>
<comment type="similarity">
    <text evidence="4 19">Belongs to the CobS family.</text>
</comment>
<dbReference type="HOGENOM" id="CLU_057426_3_1_7"/>
<protein>
    <recommendedName>
        <fullName evidence="6 19">Adenosylcobinamide-GDP ribazoletransferase</fullName>
        <ecNumber evidence="5 19">2.7.8.26</ecNumber>
    </recommendedName>
    <alternativeName>
        <fullName evidence="16 19">Cobalamin synthase</fullName>
    </alternativeName>
    <alternativeName>
        <fullName evidence="15 19">Cobalamin-5'-phosphate synthase</fullName>
    </alternativeName>
</protein>
<evidence type="ECO:0000256" key="4">
    <source>
        <dbReference type="ARBA" id="ARBA00010561"/>
    </source>
</evidence>
<dbReference type="EMBL" id="CP003360">
    <property type="protein sequence ID" value="AFM25413.1"/>
    <property type="molecule type" value="Genomic_DNA"/>
</dbReference>
<keyword evidence="9 19" id="KW-0808">Transferase</keyword>
<keyword evidence="11 19" id="KW-0460">Magnesium</keyword>
<evidence type="ECO:0000313" key="20">
    <source>
        <dbReference type="EMBL" id="AFM25413.1"/>
    </source>
</evidence>
<dbReference type="Proteomes" id="UP000006055">
    <property type="component" value="Chromosome"/>
</dbReference>
<keyword evidence="21" id="KW-1185">Reference proteome</keyword>
<evidence type="ECO:0000256" key="6">
    <source>
        <dbReference type="ARBA" id="ARBA00015850"/>
    </source>
</evidence>
<evidence type="ECO:0000256" key="8">
    <source>
        <dbReference type="ARBA" id="ARBA00022573"/>
    </source>
</evidence>
<dbReference type="AlphaFoldDB" id="I4C772"/>
<feature type="transmembrane region" description="Helical" evidence="19">
    <location>
        <begin position="42"/>
        <end position="62"/>
    </location>
</feature>
<keyword evidence="8 19" id="KW-0169">Cobalamin biosynthesis</keyword>
<keyword evidence="19" id="KW-0997">Cell inner membrane</keyword>
<keyword evidence="7 19" id="KW-1003">Cell membrane</keyword>
<evidence type="ECO:0000256" key="1">
    <source>
        <dbReference type="ARBA" id="ARBA00001946"/>
    </source>
</evidence>
<dbReference type="GO" id="GO:0008818">
    <property type="term" value="F:cobalamin 5'-phosphate synthase activity"/>
    <property type="evidence" value="ECO:0007669"/>
    <property type="project" value="UniProtKB-UniRule"/>
</dbReference>
<evidence type="ECO:0000256" key="5">
    <source>
        <dbReference type="ARBA" id="ARBA00013200"/>
    </source>
</evidence>
<dbReference type="EC" id="2.7.8.26" evidence="5 19"/>
<evidence type="ECO:0000256" key="18">
    <source>
        <dbReference type="ARBA" id="ARBA00049504"/>
    </source>
</evidence>
<dbReference type="PANTHER" id="PTHR34148:SF1">
    <property type="entry name" value="ADENOSYLCOBINAMIDE-GDP RIBAZOLETRANSFERASE"/>
    <property type="match status" value="1"/>
</dbReference>
<evidence type="ECO:0000256" key="10">
    <source>
        <dbReference type="ARBA" id="ARBA00022692"/>
    </source>
</evidence>
<evidence type="ECO:0000256" key="15">
    <source>
        <dbReference type="ARBA" id="ARBA00032605"/>
    </source>
</evidence>
<keyword evidence="12 19" id="KW-1133">Transmembrane helix</keyword>
<dbReference type="GO" id="GO:0051073">
    <property type="term" value="F:adenosylcobinamide-GDP ribazoletransferase activity"/>
    <property type="evidence" value="ECO:0007669"/>
    <property type="project" value="UniProtKB-UniRule"/>
</dbReference>
<name>I4C772_DESTA</name>
<dbReference type="GO" id="GO:0009236">
    <property type="term" value="P:cobalamin biosynthetic process"/>
    <property type="evidence" value="ECO:0007669"/>
    <property type="project" value="UniProtKB-UniRule"/>
</dbReference>
<comment type="catalytic activity">
    <reaction evidence="18 19">
        <text>alpha-ribazole 5'-phosphate + adenosylcob(III)inamide-GDP = adenosylcob(III)alamin 5'-phosphate + GMP + H(+)</text>
        <dbReference type="Rhea" id="RHEA:23560"/>
        <dbReference type="ChEBI" id="CHEBI:15378"/>
        <dbReference type="ChEBI" id="CHEBI:57918"/>
        <dbReference type="ChEBI" id="CHEBI:58115"/>
        <dbReference type="ChEBI" id="CHEBI:60487"/>
        <dbReference type="ChEBI" id="CHEBI:60493"/>
        <dbReference type="EC" id="2.7.8.26"/>
    </reaction>
</comment>
<dbReference type="InterPro" id="IPR003805">
    <property type="entry name" value="CobS"/>
</dbReference>
<keyword evidence="10 19" id="KW-0812">Transmembrane</keyword>